<organism evidence="1 2">
    <name type="scientific">Coprinellus micaceus</name>
    <name type="common">Glistening ink-cap mushroom</name>
    <name type="synonym">Coprinus micaceus</name>
    <dbReference type="NCBI Taxonomy" id="71717"/>
    <lineage>
        <taxon>Eukaryota</taxon>
        <taxon>Fungi</taxon>
        <taxon>Dikarya</taxon>
        <taxon>Basidiomycota</taxon>
        <taxon>Agaricomycotina</taxon>
        <taxon>Agaricomycetes</taxon>
        <taxon>Agaricomycetidae</taxon>
        <taxon>Agaricales</taxon>
        <taxon>Agaricineae</taxon>
        <taxon>Psathyrellaceae</taxon>
        <taxon>Coprinellus</taxon>
    </lineage>
</organism>
<evidence type="ECO:0000313" key="1">
    <source>
        <dbReference type="EMBL" id="TEB37727.1"/>
    </source>
</evidence>
<keyword evidence="2" id="KW-1185">Reference proteome</keyword>
<dbReference type="Proteomes" id="UP000298030">
    <property type="component" value="Unassembled WGS sequence"/>
</dbReference>
<evidence type="ECO:0008006" key="3">
    <source>
        <dbReference type="Google" id="ProtNLM"/>
    </source>
</evidence>
<protein>
    <recommendedName>
        <fullName evidence="3">BTB domain-containing protein</fullName>
    </recommendedName>
</protein>
<reference evidence="1 2" key="1">
    <citation type="journal article" date="2019" name="Nat. Ecol. Evol.">
        <title>Megaphylogeny resolves global patterns of mushroom evolution.</title>
        <authorList>
            <person name="Varga T."/>
            <person name="Krizsan K."/>
            <person name="Foldi C."/>
            <person name="Dima B."/>
            <person name="Sanchez-Garcia M."/>
            <person name="Sanchez-Ramirez S."/>
            <person name="Szollosi G.J."/>
            <person name="Szarkandi J.G."/>
            <person name="Papp V."/>
            <person name="Albert L."/>
            <person name="Andreopoulos W."/>
            <person name="Angelini C."/>
            <person name="Antonin V."/>
            <person name="Barry K.W."/>
            <person name="Bougher N.L."/>
            <person name="Buchanan P."/>
            <person name="Buyck B."/>
            <person name="Bense V."/>
            <person name="Catcheside P."/>
            <person name="Chovatia M."/>
            <person name="Cooper J."/>
            <person name="Damon W."/>
            <person name="Desjardin D."/>
            <person name="Finy P."/>
            <person name="Geml J."/>
            <person name="Haridas S."/>
            <person name="Hughes K."/>
            <person name="Justo A."/>
            <person name="Karasinski D."/>
            <person name="Kautmanova I."/>
            <person name="Kiss B."/>
            <person name="Kocsube S."/>
            <person name="Kotiranta H."/>
            <person name="LaButti K.M."/>
            <person name="Lechner B.E."/>
            <person name="Liimatainen K."/>
            <person name="Lipzen A."/>
            <person name="Lukacs Z."/>
            <person name="Mihaltcheva S."/>
            <person name="Morgado L.N."/>
            <person name="Niskanen T."/>
            <person name="Noordeloos M.E."/>
            <person name="Ohm R.A."/>
            <person name="Ortiz-Santana B."/>
            <person name="Ovrebo C."/>
            <person name="Racz N."/>
            <person name="Riley R."/>
            <person name="Savchenko A."/>
            <person name="Shiryaev A."/>
            <person name="Soop K."/>
            <person name="Spirin V."/>
            <person name="Szebenyi C."/>
            <person name="Tomsovsky M."/>
            <person name="Tulloss R.E."/>
            <person name="Uehling J."/>
            <person name="Grigoriev I.V."/>
            <person name="Vagvolgyi C."/>
            <person name="Papp T."/>
            <person name="Martin F.M."/>
            <person name="Miettinen O."/>
            <person name="Hibbett D.S."/>
            <person name="Nagy L.G."/>
        </authorList>
    </citation>
    <scope>NUCLEOTIDE SEQUENCE [LARGE SCALE GENOMIC DNA]</scope>
    <source>
        <strain evidence="1 2">FP101781</strain>
    </source>
</reference>
<evidence type="ECO:0000313" key="2">
    <source>
        <dbReference type="Proteomes" id="UP000298030"/>
    </source>
</evidence>
<dbReference type="OrthoDB" id="3184970at2759"/>
<name>A0A4Y7TU67_COPMI</name>
<dbReference type="AlphaFoldDB" id="A0A4Y7TU67"/>
<dbReference type="STRING" id="71717.A0A4Y7TU67"/>
<gene>
    <name evidence="1" type="ORF">FA13DRAFT_706484</name>
</gene>
<proteinExistence type="predicted"/>
<dbReference type="EMBL" id="QPFP01000003">
    <property type="protein sequence ID" value="TEB37727.1"/>
    <property type="molecule type" value="Genomic_DNA"/>
</dbReference>
<comment type="caution">
    <text evidence="1">The sequence shown here is derived from an EMBL/GenBank/DDBJ whole genome shotgun (WGS) entry which is preliminary data.</text>
</comment>
<sequence>MVKLKLRYSVKDCRIPVDVVLRSRDKILIGAHQANLSGYSEGFPDADAISDASEPVDLTENAETLRILMYFVHKLQYPNVSLLKGDALFDLAVAAEKYMVLSAMSTCSLCIQFTVAKDPIRSLRYAVKHGYRDIADVAAPLTMYKSMETMKSGLGHDGALFAWDGLHIEAKRDTRRGKAVARIFKFELPFMPSLEGVQMRRGFSCAQVLRGVRWEGVCGFIREAL</sequence>
<accession>A0A4Y7TU67</accession>